<gene>
    <name evidence="12" type="primary">recN</name>
    <name evidence="12" type="ORF">ACFOSV_03825</name>
</gene>
<dbReference type="Proteomes" id="UP001595805">
    <property type="component" value="Unassembled WGS sequence"/>
</dbReference>
<dbReference type="PANTHER" id="PTHR11059:SF0">
    <property type="entry name" value="DNA REPAIR PROTEIN RECN"/>
    <property type="match status" value="1"/>
</dbReference>
<sequence>MLKSLFIKNYALIDDLELSPSAKLNMITGETGAGKSIMLGALGLLMGNRADTKVLLFSDQKCVVEGVFQIEDYGLNDFFKNSDLDYEDQCIIRREISPSGKSRSFVNDTPVLLDTLRSLGEVLMDVHSQHDTLKLGEGSYQLALVDAFAGSHSEKATYQKIFKEYIQAKKALEKLKQEAFELKKEADFNEFQLNELSALVLKSGEQESLEEELELLENSEEIKAKIQEILLLAQNEEYGVGQGMASIAQAFNQLAGLGNKFSALQERFKSLFLEFKDIEENLEDDFSSMDLDVDSLEEIRDRLSKIYQLQKKHGLDSVEALMALEQELADKVFQVQNLDESIDVAERAFQAKEKEMQAAGKLLTEKRKSGFPEFEKQLKSILTQLAIENAQVKIEHQGIKPSDSGLDSVEFLFTANKGTALQPLKKVASGGEFSRLLFAIKYIMADKMALPTLIFDEIDTGISGEVALQLVKMMKEMAANHQIICITHLPQVAGQGDAHFFVFKDDTEEKTISKIRELKADERVLELAKMIAGASPSDSAIRSAKELLSSAI</sequence>
<evidence type="ECO:0000256" key="7">
    <source>
        <dbReference type="ARBA" id="ARBA00023204"/>
    </source>
</evidence>
<evidence type="ECO:0000256" key="4">
    <source>
        <dbReference type="ARBA" id="ARBA00022741"/>
    </source>
</evidence>
<feature type="domain" description="RecF/RecN/SMC N-terminal" evidence="11">
    <location>
        <begin position="2"/>
        <end position="506"/>
    </location>
</feature>
<protein>
    <recommendedName>
        <fullName evidence="3 9">DNA repair protein RecN</fullName>
    </recommendedName>
    <alternativeName>
        <fullName evidence="8 9">Recombination protein N</fullName>
    </alternativeName>
</protein>
<dbReference type="EMBL" id="JBHRZS010000006">
    <property type="protein sequence ID" value="MFC3879287.1"/>
    <property type="molecule type" value="Genomic_DNA"/>
</dbReference>
<evidence type="ECO:0000256" key="8">
    <source>
        <dbReference type="ARBA" id="ARBA00033408"/>
    </source>
</evidence>
<keyword evidence="4" id="KW-0547">Nucleotide-binding</keyword>
<evidence type="ECO:0000256" key="6">
    <source>
        <dbReference type="ARBA" id="ARBA00022840"/>
    </source>
</evidence>
<dbReference type="InterPro" id="IPR004604">
    <property type="entry name" value="DNA_recomb/repair_RecN"/>
</dbReference>
<evidence type="ECO:0000256" key="5">
    <source>
        <dbReference type="ARBA" id="ARBA00022763"/>
    </source>
</evidence>
<dbReference type="NCBIfam" id="TIGR00634">
    <property type="entry name" value="recN"/>
    <property type="match status" value="1"/>
</dbReference>
<evidence type="ECO:0000256" key="10">
    <source>
        <dbReference type="SAM" id="Coils"/>
    </source>
</evidence>
<dbReference type="PIRSF" id="PIRSF003128">
    <property type="entry name" value="RecN"/>
    <property type="match status" value="1"/>
</dbReference>
<evidence type="ECO:0000256" key="2">
    <source>
        <dbReference type="ARBA" id="ARBA00009441"/>
    </source>
</evidence>
<comment type="caution">
    <text evidence="12">The sequence shown here is derived from an EMBL/GenBank/DDBJ whole genome shotgun (WGS) entry which is preliminary data.</text>
</comment>
<accession>A0ABV8AMM7</accession>
<name>A0ABV8AMM7_9BACT</name>
<reference evidence="13" key="1">
    <citation type="journal article" date="2019" name="Int. J. Syst. Evol. Microbiol.">
        <title>The Global Catalogue of Microorganisms (GCM) 10K type strain sequencing project: providing services to taxonomists for standard genome sequencing and annotation.</title>
        <authorList>
            <consortium name="The Broad Institute Genomics Platform"/>
            <consortium name="The Broad Institute Genome Sequencing Center for Infectious Disease"/>
            <person name="Wu L."/>
            <person name="Ma J."/>
        </authorList>
    </citation>
    <scope>NUCLEOTIDE SEQUENCE [LARGE SCALE GENOMIC DNA]</scope>
    <source>
        <strain evidence="13">CCUG 60523</strain>
    </source>
</reference>
<comment type="similarity">
    <text evidence="2 9">Belongs to the RecN family.</text>
</comment>
<dbReference type="RefSeq" id="WP_377903576.1">
    <property type="nucleotide sequence ID" value="NZ_JBHRZS010000006.1"/>
</dbReference>
<evidence type="ECO:0000256" key="3">
    <source>
        <dbReference type="ARBA" id="ARBA00021315"/>
    </source>
</evidence>
<dbReference type="InterPro" id="IPR003395">
    <property type="entry name" value="RecF/RecN/SMC_N"/>
</dbReference>
<keyword evidence="13" id="KW-1185">Reference proteome</keyword>
<dbReference type="SUPFAM" id="SSF52540">
    <property type="entry name" value="P-loop containing nucleoside triphosphate hydrolases"/>
    <property type="match status" value="2"/>
</dbReference>
<keyword evidence="10" id="KW-0175">Coiled coil</keyword>
<dbReference type="Gene3D" id="3.40.50.300">
    <property type="entry name" value="P-loop containing nucleotide triphosphate hydrolases"/>
    <property type="match status" value="2"/>
</dbReference>
<dbReference type="Pfam" id="PF02463">
    <property type="entry name" value="SMC_N"/>
    <property type="match status" value="1"/>
</dbReference>
<dbReference type="InterPro" id="IPR027417">
    <property type="entry name" value="P-loop_NTPase"/>
</dbReference>
<dbReference type="PANTHER" id="PTHR11059">
    <property type="entry name" value="DNA REPAIR PROTEIN RECN"/>
    <property type="match status" value="1"/>
</dbReference>
<evidence type="ECO:0000259" key="11">
    <source>
        <dbReference type="Pfam" id="PF02463"/>
    </source>
</evidence>
<feature type="coiled-coil region" evidence="10">
    <location>
        <begin position="158"/>
        <end position="236"/>
    </location>
</feature>
<proteinExistence type="inferred from homology"/>
<comment type="function">
    <text evidence="1 9">May be involved in recombinational repair of damaged DNA.</text>
</comment>
<evidence type="ECO:0000256" key="9">
    <source>
        <dbReference type="PIRNR" id="PIRNR003128"/>
    </source>
</evidence>
<keyword evidence="7 9" id="KW-0234">DNA repair</keyword>
<keyword evidence="5 9" id="KW-0227">DNA damage</keyword>
<dbReference type="CDD" id="cd03241">
    <property type="entry name" value="ABC_RecN"/>
    <property type="match status" value="2"/>
</dbReference>
<organism evidence="12 13">
    <name type="scientific">Algoriphagus namhaensis</name>
    <dbReference type="NCBI Taxonomy" id="915353"/>
    <lineage>
        <taxon>Bacteria</taxon>
        <taxon>Pseudomonadati</taxon>
        <taxon>Bacteroidota</taxon>
        <taxon>Cytophagia</taxon>
        <taxon>Cytophagales</taxon>
        <taxon>Cyclobacteriaceae</taxon>
        <taxon>Algoriphagus</taxon>
    </lineage>
</organism>
<evidence type="ECO:0000313" key="12">
    <source>
        <dbReference type="EMBL" id="MFC3879287.1"/>
    </source>
</evidence>
<evidence type="ECO:0000313" key="13">
    <source>
        <dbReference type="Proteomes" id="UP001595805"/>
    </source>
</evidence>
<evidence type="ECO:0000256" key="1">
    <source>
        <dbReference type="ARBA" id="ARBA00003618"/>
    </source>
</evidence>
<keyword evidence="6" id="KW-0067">ATP-binding</keyword>